<gene>
    <name evidence="4" type="ORF">BTDB27_p000263</name>
</gene>
<reference evidence="4" key="2">
    <citation type="submission" date="2014-01" db="EMBL/GenBank/DDBJ databases">
        <authorList>
            <person name="Aslett M."/>
        </authorList>
    </citation>
    <scope>NUCLEOTIDE SEQUENCE [LARGE SCALE GENOMIC DNA]</scope>
    <source>
        <strain evidence="4">DB27</strain>
    </source>
</reference>
<organism evidence="4">
    <name type="scientific">Bacillus thuringiensis DB27</name>
    <dbReference type="NCBI Taxonomy" id="1431339"/>
    <lineage>
        <taxon>Bacteria</taxon>
        <taxon>Bacillati</taxon>
        <taxon>Bacillota</taxon>
        <taxon>Bacilli</taxon>
        <taxon>Bacillales</taxon>
        <taxon>Bacillaceae</taxon>
        <taxon>Bacillus</taxon>
        <taxon>Bacillus cereus group</taxon>
    </lineage>
</organism>
<dbReference type="InterPro" id="IPR036388">
    <property type="entry name" value="WH-like_DNA-bd_sf"/>
</dbReference>
<dbReference type="Gene3D" id="1.10.10.10">
    <property type="entry name" value="Winged helix-like DNA-binding domain superfamily/Winged helix DNA-binding domain"/>
    <property type="match status" value="1"/>
</dbReference>
<evidence type="ECO:0000259" key="3">
    <source>
        <dbReference type="PROSITE" id="PS51372"/>
    </source>
</evidence>
<evidence type="ECO:0000256" key="2">
    <source>
        <dbReference type="ARBA" id="ARBA00023163"/>
    </source>
</evidence>
<dbReference type="PANTHER" id="PTHR30185">
    <property type="entry name" value="CRYPTIC BETA-GLUCOSIDE BGL OPERON ANTITERMINATOR"/>
    <property type="match status" value="1"/>
</dbReference>
<dbReference type="InterPro" id="IPR050661">
    <property type="entry name" value="BglG_antiterminators"/>
</dbReference>
<dbReference type="HOGENOM" id="CLU_044310_0_0_9"/>
<dbReference type="Proteomes" id="UP000030682">
    <property type="component" value="Unassembled WGS sequence"/>
</dbReference>
<reference evidence="4" key="1">
    <citation type="submission" date="2014-01" db="EMBL/GenBank/DDBJ databases">
        <title>Draft genome sequence of highly nematicidal Bacillus thuringiensis DB27.</title>
        <authorList>
            <person name="Iatsenko I."/>
            <person name="Pickard D."/>
            <person name="Corton C."/>
            <person name="Dougan G."/>
            <person name="Sommer R.J."/>
        </authorList>
    </citation>
    <scope>NUCLEOTIDE SEQUENCE [LARGE SCALE GENOMIC DNA]</scope>
    <source>
        <strain evidence="4">DB27</strain>
    </source>
</reference>
<keyword evidence="2" id="KW-0804">Transcription</keyword>
<evidence type="ECO:0000256" key="1">
    <source>
        <dbReference type="ARBA" id="ARBA00023015"/>
    </source>
</evidence>
<name>W8ZAW3_BACTU</name>
<dbReference type="PANTHER" id="PTHR30185:SF18">
    <property type="entry name" value="TRANSCRIPTIONAL REGULATOR MTLR"/>
    <property type="match status" value="1"/>
</dbReference>
<dbReference type="InterPro" id="IPR013199">
    <property type="entry name" value="HTH_Mga_DNA-bd_dom"/>
</dbReference>
<dbReference type="RefSeq" id="WP_030030185.1">
    <property type="nucleotide sequence ID" value="NZ_HG810024.1"/>
</dbReference>
<evidence type="ECO:0000313" key="4">
    <source>
        <dbReference type="EMBL" id="CDN39600.1"/>
    </source>
</evidence>
<dbReference type="InterPro" id="IPR007737">
    <property type="entry name" value="Mga_HTH"/>
</dbReference>
<proteinExistence type="predicted"/>
<dbReference type="Gene3D" id="3.40.50.2300">
    <property type="match status" value="1"/>
</dbReference>
<dbReference type="InterPro" id="IPR011608">
    <property type="entry name" value="PRD"/>
</dbReference>
<sequence>MLIQRQKDLLLFLIQDKKWHTFSQIAKEINCSTKTVQRDILIIKEVLPPKWNLQICKGKGVILHKPVDSSCTELNSLFIRNELSFKILDSLFKSGTQTITSLSEKLYVSPASLYIYLKSTEYYLKQFNLQLKRKPLKIYGNSINFIFMYQEFYFHSYADHEWPFTAQEENVVHLHVMKIEEKLGIILYPIYKRKLMYLIAIMYEQKKQGLILSLNHSLINKVSDTPFYVKIFTLNKAAFQNFFNIEELILILIAINCSKYVHQNLLEYKENVIDHFYKNDVSIYRNVKELIFKLEEAFKCELINNSDFVFAILQYLKQTLSQYQFFPHLFFSKNSTNSRIMSVHKDSFLKVKKIYTEWVNKFSIETAISNEEIATLTLHIEGICMLNQSLNVKILLLIEDGEKWELYLKGILNFHFGPIFKFIHTDIQDIKTYDYTLLNADLIITTFSSVQANIPIVRISIMPTRRELKDIKDFIYKNSFIDN</sequence>
<dbReference type="EMBL" id="HG810024">
    <property type="protein sequence ID" value="CDN39600.1"/>
    <property type="molecule type" value="Genomic_DNA"/>
</dbReference>
<dbReference type="AlphaFoldDB" id="W8ZAW3"/>
<protein>
    <recommendedName>
        <fullName evidence="3">PRD domain-containing protein</fullName>
    </recommendedName>
</protein>
<keyword evidence="1" id="KW-0805">Transcription regulation</keyword>
<dbReference type="PROSITE" id="PS51372">
    <property type="entry name" value="PRD_2"/>
    <property type="match status" value="1"/>
</dbReference>
<feature type="domain" description="PRD" evidence="3">
    <location>
        <begin position="278"/>
        <end position="390"/>
    </location>
</feature>
<dbReference type="Pfam" id="PF05043">
    <property type="entry name" value="Mga"/>
    <property type="match status" value="1"/>
</dbReference>
<dbReference type="GO" id="GO:0006355">
    <property type="term" value="P:regulation of DNA-templated transcription"/>
    <property type="evidence" value="ECO:0007669"/>
    <property type="project" value="InterPro"/>
</dbReference>
<accession>W8ZAW3</accession>
<dbReference type="Pfam" id="PF08280">
    <property type="entry name" value="HTH_Mga"/>
    <property type="match status" value="1"/>
</dbReference>